<dbReference type="Pfam" id="PF03098">
    <property type="entry name" value="An_peroxidase"/>
    <property type="match status" value="1"/>
</dbReference>
<keyword evidence="9 12" id="KW-1133">Transmembrane helix</keyword>
<dbReference type="InterPro" id="IPR017927">
    <property type="entry name" value="FAD-bd_FR_type"/>
</dbReference>
<dbReference type="CDD" id="cd06186">
    <property type="entry name" value="NOX_Duox_like_FAD_NADP"/>
    <property type="match status" value="1"/>
</dbReference>
<dbReference type="AlphaFoldDB" id="A0A812EC16"/>
<name>A0A812EC16_ACAPH</name>
<comment type="caution">
    <text evidence="14">The sequence shown here is derived from an EMBL/GenBank/DDBJ whole genome shotgun (WGS) entry which is preliminary data.</text>
</comment>
<reference evidence="14" key="1">
    <citation type="submission" date="2021-01" db="EMBL/GenBank/DDBJ databases">
        <authorList>
            <person name="Li R."/>
            <person name="Bekaert M."/>
        </authorList>
    </citation>
    <scope>NUCLEOTIDE SEQUENCE</scope>
    <source>
        <strain evidence="14">Farmed</strain>
    </source>
</reference>
<evidence type="ECO:0000259" key="13">
    <source>
        <dbReference type="PROSITE" id="PS51384"/>
    </source>
</evidence>
<dbReference type="SFLD" id="SFLDG01168">
    <property type="entry name" value="Ferric_reductase_subgroup_(FRE"/>
    <property type="match status" value="1"/>
</dbReference>
<protein>
    <submittedName>
        <fullName evidence="14">DUOX</fullName>
        <ecNumber evidence="14">1.11.1.-</ecNumber>
        <ecNumber evidence="14">1.6.3.1</ecNumber>
    </submittedName>
</protein>
<dbReference type="GO" id="GO:0004601">
    <property type="term" value="F:peroxidase activity"/>
    <property type="evidence" value="ECO:0007669"/>
    <property type="project" value="UniProtKB-KW"/>
</dbReference>
<dbReference type="InterPro" id="IPR050369">
    <property type="entry name" value="RBOH/FRE"/>
</dbReference>
<keyword evidence="6" id="KW-0274">FAD</keyword>
<dbReference type="Gene3D" id="2.40.30.10">
    <property type="entry name" value="Translation factors"/>
    <property type="match status" value="1"/>
</dbReference>
<dbReference type="GO" id="GO:0043020">
    <property type="term" value="C:NADPH oxidase complex"/>
    <property type="evidence" value="ECO:0007669"/>
    <property type="project" value="TreeGrafter"/>
</dbReference>
<dbReference type="InterPro" id="IPR039261">
    <property type="entry name" value="FNR_nucleotide-bd"/>
</dbReference>
<keyword evidence="15" id="KW-1185">Reference proteome</keyword>
<dbReference type="PROSITE" id="PS51384">
    <property type="entry name" value="FAD_FR"/>
    <property type="match status" value="1"/>
</dbReference>
<feature type="domain" description="FAD-binding FR-type" evidence="13">
    <location>
        <begin position="895"/>
        <end position="1000"/>
    </location>
</feature>
<keyword evidence="3 12" id="KW-0812">Transmembrane</keyword>
<dbReference type="OrthoDB" id="6019201at2759"/>
<dbReference type="FunFam" id="2.40.30.10:FF:000059">
    <property type="entry name" value="dual oxidase isoform X1"/>
    <property type="match status" value="1"/>
</dbReference>
<feature type="transmembrane region" description="Helical" evidence="12">
    <location>
        <begin position="729"/>
        <end position="748"/>
    </location>
</feature>
<proteinExistence type="predicted"/>
<feature type="transmembrane region" description="Helical" evidence="12">
    <location>
        <begin position="807"/>
        <end position="834"/>
    </location>
</feature>
<dbReference type="GO" id="GO:0042742">
    <property type="term" value="P:defense response to bacterium"/>
    <property type="evidence" value="ECO:0007669"/>
    <property type="project" value="UniProtKB-ARBA"/>
</dbReference>
<evidence type="ECO:0000256" key="12">
    <source>
        <dbReference type="SAM" id="Phobius"/>
    </source>
</evidence>
<comment type="subcellular location">
    <subcellularLocation>
        <location evidence="1">Membrane</location>
        <topology evidence="1">Multi-pass membrane protein</topology>
    </subcellularLocation>
</comment>
<feature type="transmembrane region" description="Helical" evidence="12">
    <location>
        <begin position="760"/>
        <end position="778"/>
    </location>
</feature>
<dbReference type="SFLD" id="SFLDS00052">
    <property type="entry name" value="Ferric_Reductase_Domain"/>
    <property type="match status" value="1"/>
</dbReference>
<dbReference type="SFLD" id="SFLDG01169">
    <property type="entry name" value="NADPH_oxidase_subgroup_(NOX)"/>
    <property type="match status" value="1"/>
</dbReference>
<organism evidence="14 15">
    <name type="scientific">Acanthosepion pharaonis</name>
    <name type="common">Pharaoh cuttlefish</name>
    <name type="synonym">Sepia pharaonis</name>
    <dbReference type="NCBI Taxonomy" id="158019"/>
    <lineage>
        <taxon>Eukaryota</taxon>
        <taxon>Metazoa</taxon>
        <taxon>Spiralia</taxon>
        <taxon>Lophotrochozoa</taxon>
        <taxon>Mollusca</taxon>
        <taxon>Cephalopoda</taxon>
        <taxon>Coleoidea</taxon>
        <taxon>Decapodiformes</taxon>
        <taxon>Sepiida</taxon>
        <taxon>Sepiina</taxon>
        <taxon>Sepiidae</taxon>
        <taxon>Acanthosepion</taxon>
    </lineage>
</organism>
<evidence type="ECO:0000256" key="4">
    <source>
        <dbReference type="ARBA" id="ARBA00022723"/>
    </source>
</evidence>
<dbReference type="InterPro" id="IPR013112">
    <property type="entry name" value="FAD-bd_8"/>
</dbReference>
<keyword evidence="7" id="KW-0106">Calcium</keyword>
<dbReference type="PROSITE" id="PS50292">
    <property type="entry name" value="PEROXIDASE_3"/>
    <property type="match status" value="1"/>
</dbReference>
<dbReference type="GO" id="GO:0042554">
    <property type="term" value="P:superoxide anion generation"/>
    <property type="evidence" value="ECO:0007669"/>
    <property type="project" value="TreeGrafter"/>
</dbReference>
<dbReference type="GO" id="GO:0046872">
    <property type="term" value="F:metal ion binding"/>
    <property type="evidence" value="ECO:0007669"/>
    <property type="project" value="UniProtKB-KW"/>
</dbReference>
<evidence type="ECO:0000313" key="15">
    <source>
        <dbReference type="Proteomes" id="UP000597762"/>
    </source>
</evidence>
<dbReference type="InterPro" id="IPR013130">
    <property type="entry name" value="Fe3_Rdtase_TM_dom"/>
</dbReference>
<evidence type="ECO:0000256" key="2">
    <source>
        <dbReference type="ARBA" id="ARBA00022630"/>
    </source>
</evidence>
<keyword evidence="11 12" id="KW-0472">Membrane</keyword>
<dbReference type="Gene3D" id="3.40.50.80">
    <property type="entry name" value="Nucleotide-binding domain of ferredoxin-NADP reductase (FNR) module"/>
    <property type="match status" value="1"/>
</dbReference>
<evidence type="ECO:0000313" key="14">
    <source>
        <dbReference type="EMBL" id="CAE1319995.1"/>
    </source>
</evidence>
<evidence type="ECO:0000256" key="3">
    <source>
        <dbReference type="ARBA" id="ARBA00022692"/>
    </source>
</evidence>
<keyword evidence="10 14" id="KW-0560">Oxidoreductase</keyword>
<evidence type="ECO:0000256" key="1">
    <source>
        <dbReference type="ARBA" id="ARBA00004141"/>
    </source>
</evidence>
<gene>
    <name evidence="14" type="ORF">SPHA_70266</name>
</gene>
<dbReference type="Pfam" id="PF08022">
    <property type="entry name" value="FAD_binding_8"/>
    <property type="match status" value="1"/>
</dbReference>
<dbReference type="GO" id="GO:0020037">
    <property type="term" value="F:heme binding"/>
    <property type="evidence" value="ECO:0007669"/>
    <property type="project" value="InterPro"/>
</dbReference>
<dbReference type="InterPro" id="IPR037120">
    <property type="entry name" value="Haem_peroxidase_sf_animal"/>
</dbReference>
<dbReference type="GO" id="GO:0016174">
    <property type="term" value="F:NAD(P)H oxidase H2O2-forming activity"/>
    <property type="evidence" value="ECO:0007669"/>
    <property type="project" value="UniProtKB-EC"/>
</dbReference>
<dbReference type="Pfam" id="PF08030">
    <property type="entry name" value="NAD_binding_6"/>
    <property type="match status" value="1"/>
</dbReference>
<dbReference type="InterPro" id="IPR019791">
    <property type="entry name" value="Haem_peroxidase_animal"/>
</dbReference>
<dbReference type="PANTHER" id="PTHR11972">
    <property type="entry name" value="NADPH OXIDASE"/>
    <property type="match status" value="1"/>
</dbReference>
<dbReference type="GO" id="GO:0016175">
    <property type="term" value="F:superoxide-generating NAD(P)H oxidase activity"/>
    <property type="evidence" value="ECO:0007669"/>
    <property type="project" value="TreeGrafter"/>
</dbReference>
<keyword evidence="4" id="KW-0479">Metal-binding</keyword>
<keyword evidence="8" id="KW-0521">NADP</keyword>
<dbReference type="EC" id="1.11.1.-" evidence="14"/>
<evidence type="ECO:0000256" key="8">
    <source>
        <dbReference type="ARBA" id="ARBA00022857"/>
    </source>
</evidence>
<dbReference type="InterPro" id="IPR017938">
    <property type="entry name" value="Riboflavin_synthase-like_b-brl"/>
</dbReference>
<dbReference type="Pfam" id="PF01794">
    <property type="entry name" value="Ferric_reduct"/>
    <property type="match status" value="1"/>
</dbReference>
<dbReference type="GO" id="GO:0009653">
    <property type="term" value="P:anatomical structure morphogenesis"/>
    <property type="evidence" value="ECO:0007669"/>
    <property type="project" value="UniProtKB-ARBA"/>
</dbReference>
<dbReference type="SUPFAM" id="SSF63380">
    <property type="entry name" value="Riboflavin synthase domain-like"/>
    <property type="match status" value="1"/>
</dbReference>
<dbReference type="SUPFAM" id="SSF48113">
    <property type="entry name" value="Heme-dependent peroxidases"/>
    <property type="match status" value="1"/>
</dbReference>
<keyword evidence="14" id="KW-0575">Peroxidase</keyword>
<evidence type="ECO:0000256" key="11">
    <source>
        <dbReference type="ARBA" id="ARBA00023136"/>
    </source>
</evidence>
<evidence type="ECO:0000256" key="7">
    <source>
        <dbReference type="ARBA" id="ARBA00022837"/>
    </source>
</evidence>
<dbReference type="EC" id="1.6.3.1" evidence="14"/>
<evidence type="ECO:0000256" key="6">
    <source>
        <dbReference type="ARBA" id="ARBA00022827"/>
    </source>
</evidence>
<dbReference type="InterPro" id="IPR010255">
    <property type="entry name" value="Haem_peroxidase_sf"/>
</dbReference>
<dbReference type="GO" id="GO:0006979">
    <property type="term" value="P:response to oxidative stress"/>
    <property type="evidence" value="ECO:0007669"/>
    <property type="project" value="InterPro"/>
</dbReference>
<dbReference type="SUPFAM" id="SSF52343">
    <property type="entry name" value="Ferredoxin reductase-like, C-terminal NADP-linked domain"/>
    <property type="match status" value="1"/>
</dbReference>
<evidence type="ECO:0000256" key="9">
    <source>
        <dbReference type="ARBA" id="ARBA00022989"/>
    </source>
</evidence>
<dbReference type="Proteomes" id="UP000597762">
    <property type="component" value="Unassembled WGS sequence"/>
</dbReference>
<sequence>MLFPLPTAYEDMTYLPSGSERPNARSLSNDLFTGQTGLPSNNNWTSLFAHFGKFVSMEISHTLDSACPTEILQVPIFGGDPDFDDNATIEDHIPYERIAYDIHSGLSPNNPRRQVNLATSLIDASVVYGNSEVWANALRDWHTGKLKSSDQISQFPAMNEYRLPIGSFPFSNSDIYPDPTKYWQFGDPNSHENPALLTLSVLFFRWHNFLVKQTADASLSKEDLFYKARSKVIATLQKIILYDWLPLLLDEKIEPYKEYNPNVDPGLSSLYDAVAMNYYLTLIPPILMPRNKKCQHLQTIRLCGCFWNSQAYLTNESHSFDSIILGMVSQLAEQDDMVVSSDFKGKYFGTMSYSRQDCIVQTIMKGRDLGLPDYNSARVALGMKKIEDWKDINPKMFKRHPQLLQKFKSMHNNSLNNIDIFTGAMMETTETGPGEFIKKLTKDQFLRIRDVCILFMCLLKQYRIKLYRAFLEDTKTFKKSFRRSYHRQNNIHKAYEWIEYPESFNKVDINFNSIKGSLDLKSGNKILRSVTFNNMETVDVSLTTDKKRTFLLLKVPKEYDLILEFINDFDRCEFSKELEQVISKTRVVRWFYIKQKELMKSAVTRKKRTKMLEAFLKSVFSEAFHLDYDPSLDHVEFKQTKELLEFEMTKKYSPFRSKLKHLRHFLENNKQHIFFIILFYAVTCGLFAERFYYYTVEREKSGLRQIMSYGLSVTRGAAAGMSFTYSLLLITMCRNFITFLRGTFLNLYIPFDSHVAFHKIVAWTALAFTAFHVVGYGFNFYHIAMQPTKIFCVFKSIHFRTDFMPKFYWWLFGNLTGMTGVLLTILIIVIYIFATQMSRRYIFKAFWLTHKLIIPLYILAVLHGSSVLVQKPMFWCYFIGPVIAFVIDKMISLSRKRTEISVVRAEKLPSDVSFLEFKRPTNFEYKSGQWVRIACDSLGKNEFHPFTLTSAPHEDTLSVHIRALGPWTSKIREIFNPENLKEQPYPKLYVDGPYGAGQQDWYRFDVSILVGAGIGVTPYAAILKDFVHMNAMKNTYKIKCQKVHFIWVTGSHRHFEWLIDILQEVEQIDTKGIVSIDIFITKFFQHYDLRTAMLYICEEYFQKHFGGRSVFTGLKAKTHFGRPQLGVMMKSIHQENPYVRTVGVFSCGPPGMTKSVEAACNDASKSTKALFKHHFENF</sequence>
<keyword evidence="2" id="KW-0285">Flavoprotein</keyword>
<feature type="transmembrane region" description="Helical" evidence="12">
    <location>
        <begin position="673"/>
        <end position="694"/>
    </location>
</feature>
<dbReference type="PANTHER" id="PTHR11972:SF175">
    <property type="entry name" value="NAD(P)H OXIDASE (H2O2-FORMING)"/>
    <property type="match status" value="1"/>
</dbReference>
<dbReference type="EMBL" id="CAHIKZ030005137">
    <property type="protein sequence ID" value="CAE1319995.1"/>
    <property type="molecule type" value="Genomic_DNA"/>
</dbReference>
<keyword evidence="5" id="KW-0677">Repeat</keyword>
<evidence type="ECO:0000256" key="5">
    <source>
        <dbReference type="ARBA" id="ARBA00022737"/>
    </source>
</evidence>
<feature type="transmembrane region" description="Helical" evidence="12">
    <location>
        <begin position="841"/>
        <end position="860"/>
    </location>
</feature>
<dbReference type="InterPro" id="IPR013121">
    <property type="entry name" value="Fe_red_NAD-bd_6"/>
</dbReference>
<evidence type="ECO:0000256" key="10">
    <source>
        <dbReference type="ARBA" id="ARBA00023002"/>
    </source>
</evidence>
<dbReference type="Gene3D" id="1.10.640.10">
    <property type="entry name" value="Haem peroxidase domain superfamily, animal type"/>
    <property type="match status" value="1"/>
</dbReference>
<accession>A0A812EC16</accession>